<feature type="signal peptide" evidence="2">
    <location>
        <begin position="1"/>
        <end position="18"/>
    </location>
</feature>
<reference evidence="3 4" key="1">
    <citation type="submission" date="2023-08" db="EMBL/GenBank/DDBJ databases">
        <title>A Necator americanus chromosomal reference genome.</title>
        <authorList>
            <person name="Ilik V."/>
            <person name="Petrzelkova K.J."/>
            <person name="Pardy F."/>
            <person name="Fuh T."/>
            <person name="Niatou-Singa F.S."/>
            <person name="Gouil Q."/>
            <person name="Baker L."/>
            <person name="Ritchie M.E."/>
            <person name="Jex A.R."/>
            <person name="Gazzola D."/>
            <person name="Li H."/>
            <person name="Toshio Fujiwara R."/>
            <person name="Zhan B."/>
            <person name="Aroian R.V."/>
            <person name="Pafco B."/>
            <person name="Schwarz E.M."/>
        </authorList>
    </citation>
    <scope>NUCLEOTIDE SEQUENCE [LARGE SCALE GENOMIC DNA]</scope>
    <source>
        <strain evidence="3 4">Aroian</strain>
        <tissue evidence="3">Whole animal</tissue>
    </source>
</reference>
<keyword evidence="4" id="KW-1185">Reference proteome</keyword>
<organism evidence="3 4">
    <name type="scientific">Necator americanus</name>
    <name type="common">Human hookworm</name>
    <dbReference type="NCBI Taxonomy" id="51031"/>
    <lineage>
        <taxon>Eukaryota</taxon>
        <taxon>Metazoa</taxon>
        <taxon>Ecdysozoa</taxon>
        <taxon>Nematoda</taxon>
        <taxon>Chromadorea</taxon>
        <taxon>Rhabditida</taxon>
        <taxon>Rhabditina</taxon>
        <taxon>Rhabditomorpha</taxon>
        <taxon>Strongyloidea</taxon>
        <taxon>Ancylostomatidae</taxon>
        <taxon>Bunostominae</taxon>
        <taxon>Necator</taxon>
    </lineage>
</organism>
<proteinExistence type="predicted"/>
<name>A0ABR1DAU0_NECAM</name>
<evidence type="ECO:0000313" key="3">
    <source>
        <dbReference type="EMBL" id="KAK6747113.1"/>
    </source>
</evidence>
<comment type="caution">
    <text evidence="3">The sequence shown here is derived from an EMBL/GenBank/DDBJ whole genome shotgun (WGS) entry which is preliminary data.</text>
</comment>
<evidence type="ECO:0000313" key="4">
    <source>
        <dbReference type="Proteomes" id="UP001303046"/>
    </source>
</evidence>
<feature type="chain" id="PRO_5046616432" evidence="2">
    <location>
        <begin position="19"/>
        <end position="283"/>
    </location>
</feature>
<accession>A0ABR1DAU0</accession>
<sequence>MNNLLWYIIQYFTVSVFAAGLSKQKPVFERRVYDSPLPDPPCKEPPFTLQLPPDLSREIHAIWELYDGSGNCSEEISKTRNVLAQLSPAKRAQIRRKWKQCKPPEVINSFPEGLRERIIKIWNERDPNGNCWEQQKKTRLILLNLPPSLRRALHPPALECSLPHFIDRLEWDLQVQLRRLWAGYKRGEPCSKYVAKQLRLLQQHDISLESFDMPPARMFRRYELIQKLKRSNTATGLPAGQLCDMVEQPRRGLATIAARRPGPPLRRSGALRKAKKAETLTVS</sequence>
<protein>
    <submittedName>
        <fullName evidence="3">Uncharacterized protein</fullName>
    </submittedName>
</protein>
<keyword evidence="2" id="KW-0732">Signal</keyword>
<evidence type="ECO:0000256" key="2">
    <source>
        <dbReference type="SAM" id="SignalP"/>
    </source>
</evidence>
<feature type="region of interest" description="Disordered" evidence="1">
    <location>
        <begin position="259"/>
        <end position="283"/>
    </location>
</feature>
<evidence type="ECO:0000256" key="1">
    <source>
        <dbReference type="SAM" id="MobiDB-lite"/>
    </source>
</evidence>
<dbReference type="EMBL" id="JAVFWL010000004">
    <property type="protein sequence ID" value="KAK6747113.1"/>
    <property type="molecule type" value="Genomic_DNA"/>
</dbReference>
<gene>
    <name evidence="3" type="primary">Necator_chrIV.g13670</name>
    <name evidence="3" type="ORF">RB195_000378</name>
</gene>
<dbReference type="Proteomes" id="UP001303046">
    <property type="component" value="Unassembled WGS sequence"/>
</dbReference>